<dbReference type="HOGENOM" id="CLU_2386942_0_0_1"/>
<protein>
    <submittedName>
        <fullName evidence="1">Uncharacterized protein</fullName>
    </submittedName>
</protein>
<dbReference type="InParanoid" id="A0A0C3GIU5"/>
<gene>
    <name evidence="1" type="ORF">PILCRDRAFT_132904</name>
</gene>
<evidence type="ECO:0000313" key="2">
    <source>
        <dbReference type="Proteomes" id="UP000054166"/>
    </source>
</evidence>
<dbReference type="EMBL" id="KN832971">
    <property type="protein sequence ID" value="KIM91559.1"/>
    <property type="molecule type" value="Genomic_DNA"/>
</dbReference>
<evidence type="ECO:0000313" key="1">
    <source>
        <dbReference type="EMBL" id="KIM91559.1"/>
    </source>
</evidence>
<dbReference type="AlphaFoldDB" id="A0A0C3GIU5"/>
<sequence length="94" mass="10635">MGDVPESLGCSSRREQDYFRVNIAPAQWRRYTRKISCMSGEKNKSIYPIVSRISERDRCPGAAATVCPVLGEYHVRWCLGVLESSTITKQHGDE</sequence>
<accession>A0A0C3GIU5</accession>
<organism evidence="1 2">
    <name type="scientific">Piloderma croceum (strain F 1598)</name>
    <dbReference type="NCBI Taxonomy" id="765440"/>
    <lineage>
        <taxon>Eukaryota</taxon>
        <taxon>Fungi</taxon>
        <taxon>Dikarya</taxon>
        <taxon>Basidiomycota</taxon>
        <taxon>Agaricomycotina</taxon>
        <taxon>Agaricomycetes</taxon>
        <taxon>Agaricomycetidae</taxon>
        <taxon>Atheliales</taxon>
        <taxon>Atheliaceae</taxon>
        <taxon>Piloderma</taxon>
    </lineage>
</organism>
<name>A0A0C3GIU5_PILCF</name>
<reference evidence="2" key="2">
    <citation type="submission" date="2015-01" db="EMBL/GenBank/DDBJ databases">
        <title>Evolutionary Origins and Diversification of the Mycorrhizal Mutualists.</title>
        <authorList>
            <consortium name="DOE Joint Genome Institute"/>
            <consortium name="Mycorrhizal Genomics Consortium"/>
            <person name="Kohler A."/>
            <person name="Kuo A."/>
            <person name="Nagy L.G."/>
            <person name="Floudas D."/>
            <person name="Copeland A."/>
            <person name="Barry K.W."/>
            <person name="Cichocki N."/>
            <person name="Veneault-Fourrey C."/>
            <person name="LaButti K."/>
            <person name="Lindquist E.A."/>
            <person name="Lipzen A."/>
            <person name="Lundell T."/>
            <person name="Morin E."/>
            <person name="Murat C."/>
            <person name="Riley R."/>
            <person name="Ohm R."/>
            <person name="Sun H."/>
            <person name="Tunlid A."/>
            <person name="Henrissat B."/>
            <person name="Grigoriev I.V."/>
            <person name="Hibbett D.S."/>
            <person name="Martin F."/>
        </authorList>
    </citation>
    <scope>NUCLEOTIDE SEQUENCE [LARGE SCALE GENOMIC DNA]</scope>
    <source>
        <strain evidence="2">F 1598</strain>
    </source>
</reference>
<reference evidence="1 2" key="1">
    <citation type="submission" date="2014-04" db="EMBL/GenBank/DDBJ databases">
        <authorList>
            <consortium name="DOE Joint Genome Institute"/>
            <person name="Kuo A."/>
            <person name="Tarkka M."/>
            <person name="Buscot F."/>
            <person name="Kohler A."/>
            <person name="Nagy L.G."/>
            <person name="Floudas D."/>
            <person name="Copeland A."/>
            <person name="Barry K.W."/>
            <person name="Cichocki N."/>
            <person name="Veneault-Fourrey C."/>
            <person name="LaButti K."/>
            <person name="Lindquist E.A."/>
            <person name="Lipzen A."/>
            <person name="Lundell T."/>
            <person name="Morin E."/>
            <person name="Murat C."/>
            <person name="Sun H."/>
            <person name="Tunlid A."/>
            <person name="Henrissat B."/>
            <person name="Grigoriev I.V."/>
            <person name="Hibbett D.S."/>
            <person name="Martin F."/>
            <person name="Nordberg H.P."/>
            <person name="Cantor M.N."/>
            <person name="Hua S.X."/>
        </authorList>
    </citation>
    <scope>NUCLEOTIDE SEQUENCE [LARGE SCALE GENOMIC DNA]</scope>
    <source>
        <strain evidence="1 2">F 1598</strain>
    </source>
</reference>
<dbReference type="Proteomes" id="UP000054166">
    <property type="component" value="Unassembled WGS sequence"/>
</dbReference>
<proteinExistence type="predicted"/>
<keyword evidence="2" id="KW-1185">Reference proteome</keyword>